<dbReference type="InterPro" id="IPR022650">
    <property type="entry name" value="S_layer_central"/>
</dbReference>
<dbReference type="STRING" id="55802.TBCH5v1_0444"/>
<dbReference type="GeneID" id="26135729"/>
<sequence length="572" mass="62647">MKVRKIAALAVGAAMVGATMGFASAQANLPGKDFFVKDGQPNVKIVVGSQAAAMDVASAADIAVALGSLLYTEKEAEAAGVSVVVKKDLTPDYTYYIPVFSNYYADTGTNPSATAWDQLTDNWWNGSAYNGSYNDWLAWTPKFVDEVENMDAINGDYQVDWDFTISNIELSDSEQNTIVYVPRSADLTIPAGDFTVLLNYTIANWTYSETTPDDIWGNLSPSTTTDEVHDDDNPGGYTFSGYIYDGVGAGDTFTVLGNTYYILDVLADGIKYGHDHGQVWFHVGDVKEFDGYKIRAVDISVSPSNKALFEITAPDGRSDLVIISTDEGDVDISTKSDKFNPGEVVLKLDDTFVGIDGNLIAQLEVRTNVVEVHTGDELVSGWVVNFTIENNKVKWLTLTNANDLSGSTLDILGKYKMYYEVDSHTLETDDTTYYAAKAYIVVKPSEPIIQTEELKVGDEVSDTGWVVDQIKGGTYTEVTVMHPTEPITYLDTEIDPENIDSNLILVGGPVANAVTKYLVDNGYSKVDWYNSAGDIEYIEDYNGFGILIVAGKDRYATREAAKQLMEYLSNLS</sequence>
<feature type="domain" description="S-layer protein central" evidence="1">
    <location>
        <begin position="157"/>
        <end position="472"/>
    </location>
</feature>
<dbReference type="NCBIfam" id="TIGR01564">
    <property type="entry name" value="S_layer_MJ"/>
    <property type="match status" value="1"/>
</dbReference>
<evidence type="ECO:0000259" key="1">
    <source>
        <dbReference type="Pfam" id="PF05123"/>
    </source>
</evidence>
<feature type="domain" description="S-layer protein outer" evidence="2">
    <location>
        <begin position="32"/>
        <end position="568"/>
    </location>
</feature>
<gene>
    <name evidence="3" type="ORF">TBCH5v1_0444</name>
</gene>
<name>A0A0S1X9D2_THEBA</name>
<dbReference type="RefSeq" id="WP_056933308.1">
    <property type="nucleotide sequence ID" value="NZ_CP013050.1"/>
</dbReference>
<dbReference type="EMBL" id="CP013050">
    <property type="protein sequence ID" value="ALM74413.1"/>
    <property type="molecule type" value="Genomic_DNA"/>
</dbReference>
<evidence type="ECO:0000313" key="4">
    <source>
        <dbReference type="Proteomes" id="UP000066042"/>
    </source>
</evidence>
<evidence type="ECO:0000259" key="2">
    <source>
        <dbReference type="Pfam" id="PF05124"/>
    </source>
</evidence>
<dbReference type="Pfam" id="PF05124">
    <property type="entry name" value="S_layer_C"/>
    <property type="match status" value="1"/>
</dbReference>
<dbReference type="PATRIC" id="fig|55802.8.peg.440"/>
<dbReference type="InterPro" id="IPR006454">
    <property type="entry name" value="S_layer_MJ"/>
</dbReference>
<reference evidence="3 4" key="1">
    <citation type="journal article" date="2016" name="Genome Announc.">
        <title>Complete genome sequence of the hyperthermophilic and piezophilic archaeon Thermococcus barophilus Ch5, capable of growth at the expense of hydrogenogenesis from carbon monoxide and formate.</title>
        <authorList>
            <person name="Oger P."/>
            <person name="Sokolova T.G."/>
            <person name="Kozhevnikova D.A."/>
            <person name="Taranov E.A."/>
            <person name="Vannier P."/>
            <person name="Lee H.S."/>
            <person name="Kwon K.K."/>
            <person name="Kang S.G."/>
            <person name="Lee J.H."/>
            <person name="Bonch-Osmolovskaya E.A."/>
            <person name="Lebedinsky A.V."/>
        </authorList>
    </citation>
    <scope>NUCLEOTIDE SEQUENCE [LARGE SCALE GENOMIC DNA]</scope>
    <source>
        <strain evidence="4">Ch5</strain>
    </source>
</reference>
<proteinExistence type="predicted"/>
<accession>A0A0S1X9D2</accession>
<dbReference type="AlphaFoldDB" id="A0A0S1X9D2"/>
<dbReference type="Proteomes" id="UP000066042">
    <property type="component" value="Chromosome"/>
</dbReference>
<organism evidence="3 4">
    <name type="scientific">Thermococcus barophilus</name>
    <dbReference type="NCBI Taxonomy" id="55802"/>
    <lineage>
        <taxon>Archaea</taxon>
        <taxon>Methanobacteriati</taxon>
        <taxon>Methanobacteriota</taxon>
        <taxon>Thermococci</taxon>
        <taxon>Thermococcales</taxon>
        <taxon>Thermococcaceae</taxon>
        <taxon>Thermococcus</taxon>
    </lineage>
</organism>
<dbReference type="InterPro" id="IPR022651">
    <property type="entry name" value="S_layer_C"/>
</dbReference>
<evidence type="ECO:0000313" key="3">
    <source>
        <dbReference type="EMBL" id="ALM74413.1"/>
    </source>
</evidence>
<protein>
    <submittedName>
        <fullName evidence="3">S-layer structural protein</fullName>
    </submittedName>
</protein>
<dbReference type="Pfam" id="PF05123">
    <property type="entry name" value="S_layer_N"/>
    <property type="match status" value="1"/>
</dbReference>